<dbReference type="HOGENOM" id="CLU_003703_7_2_1"/>
<dbReference type="KEGG" id="lbc:LACBIDRAFT_313323"/>
<dbReference type="InParanoid" id="B0DQY9"/>
<accession>B0DQY9</accession>
<evidence type="ECO:0000313" key="1">
    <source>
        <dbReference type="EMBL" id="EDR00488.1"/>
    </source>
</evidence>
<dbReference type="Proteomes" id="UP000001194">
    <property type="component" value="Unassembled WGS sequence"/>
</dbReference>
<dbReference type="EMBL" id="DS547149">
    <property type="protein sequence ID" value="EDR00488.1"/>
    <property type="molecule type" value="Genomic_DNA"/>
</dbReference>
<dbReference type="KEGG" id="lbc:LACBIDRAFT_307763"/>
<keyword evidence="3" id="KW-1185">Reference proteome</keyword>
<sequence>MMRWKEEFLLVQEEMRHVIEYLNWRAAWWHEWSSLRTHTDATVSSRISGYTNKQAAICSRIAEQCA</sequence>
<protein>
    <submittedName>
        <fullName evidence="2">Predicted protein</fullName>
    </submittedName>
</protein>
<dbReference type="OrthoDB" id="3263473at2759"/>
<dbReference type="GeneID" id="6084523"/>
<proteinExistence type="predicted"/>
<evidence type="ECO:0000313" key="3">
    <source>
        <dbReference type="Proteomes" id="UP000001194"/>
    </source>
</evidence>
<name>B0DQY9_LACBS</name>
<dbReference type="RefSeq" id="XP_001886394.1">
    <property type="nucleotide sequence ID" value="XM_001886359.1"/>
</dbReference>
<dbReference type="AlphaFoldDB" id="B0DQY9"/>
<gene>
    <name evidence="2" type="ORF">LACBIDRAFT_307763</name>
    <name evidence="1" type="ORF">LACBIDRAFT_313323</name>
</gene>
<organism evidence="3">
    <name type="scientific">Laccaria bicolor (strain S238N-H82 / ATCC MYA-4686)</name>
    <name type="common">Bicoloured deceiver</name>
    <name type="synonym">Laccaria laccata var. bicolor</name>
    <dbReference type="NCBI Taxonomy" id="486041"/>
    <lineage>
        <taxon>Eukaryota</taxon>
        <taxon>Fungi</taxon>
        <taxon>Dikarya</taxon>
        <taxon>Basidiomycota</taxon>
        <taxon>Agaricomycotina</taxon>
        <taxon>Agaricomycetes</taxon>
        <taxon>Agaricomycetidae</taxon>
        <taxon>Agaricales</taxon>
        <taxon>Agaricineae</taxon>
        <taxon>Hydnangiaceae</taxon>
        <taxon>Laccaria</taxon>
    </lineage>
</organism>
<evidence type="ECO:0000313" key="2">
    <source>
        <dbReference type="EMBL" id="EDR02971.1"/>
    </source>
</evidence>
<dbReference type="RefSeq" id="XP_001888880.1">
    <property type="nucleotide sequence ID" value="XM_001888845.1"/>
</dbReference>
<dbReference type="GeneID" id="6082083"/>
<dbReference type="EMBL" id="DS547127">
    <property type="protein sequence ID" value="EDR02971.1"/>
    <property type="molecule type" value="Genomic_DNA"/>
</dbReference>
<reference evidence="2 3" key="1">
    <citation type="journal article" date="2008" name="Nature">
        <title>The genome of Laccaria bicolor provides insights into mycorrhizal symbiosis.</title>
        <authorList>
            <person name="Martin F."/>
            <person name="Aerts A."/>
            <person name="Ahren D."/>
            <person name="Brun A."/>
            <person name="Danchin E.G.J."/>
            <person name="Duchaussoy F."/>
            <person name="Gibon J."/>
            <person name="Kohler A."/>
            <person name="Lindquist E."/>
            <person name="Pereda V."/>
            <person name="Salamov A."/>
            <person name="Shapiro H.J."/>
            <person name="Wuyts J."/>
            <person name="Blaudez D."/>
            <person name="Buee M."/>
            <person name="Brokstein P."/>
            <person name="Canbaeck B."/>
            <person name="Cohen D."/>
            <person name="Courty P.E."/>
            <person name="Coutinho P.M."/>
            <person name="Delaruelle C."/>
            <person name="Detter J.C."/>
            <person name="Deveau A."/>
            <person name="DiFazio S."/>
            <person name="Duplessis S."/>
            <person name="Fraissinet-Tachet L."/>
            <person name="Lucic E."/>
            <person name="Frey-Klett P."/>
            <person name="Fourrey C."/>
            <person name="Feussner I."/>
            <person name="Gay G."/>
            <person name="Grimwood J."/>
            <person name="Hoegger P.J."/>
            <person name="Jain P."/>
            <person name="Kilaru S."/>
            <person name="Labbe J."/>
            <person name="Lin Y.C."/>
            <person name="Legue V."/>
            <person name="Le Tacon F."/>
            <person name="Marmeisse R."/>
            <person name="Melayah D."/>
            <person name="Montanini B."/>
            <person name="Muratet M."/>
            <person name="Nehls U."/>
            <person name="Niculita-Hirzel H."/>
            <person name="Oudot-Le Secq M.P."/>
            <person name="Peter M."/>
            <person name="Quesneville H."/>
            <person name="Rajashekar B."/>
            <person name="Reich M."/>
            <person name="Rouhier N."/>
            <person name="Schmutz J."/>
            <person name="Yin T."/>
            <person name="Chalot M."/>
            <person name="Henrissat B."/>
            <person name="Kuees U."/>
            <person name="Lucas S."/>
            <person name="Van de Peer Y."/>
            <person name="Podila G.K."/>
            <person name="Polle A."/>
            <person name="Pukkila P.J."/>
            <person name="Richardson P.M."/>
            <person name="Rouze P."/>
            <person name="Sanders I.R."/>
            <person name="Stajich J.E."/>
            <person name="Tunlid A."/>
            <person name="Tuskan G."/>
            <person name="Grigoriev I.V."/>
        </authorList>
    </citation>
    <scope>NUCLEOTIDE SEQUENCE [LARGE SCALE GENOMIC DNA]</scope>
    <source>
        <strain evidence="3">S238N-H82 / ATCC MYA-4686</strain>
    </source>
</reference>